<reference evidence="2" key="1">
    <citation type="journal article" date="2016" name="Ticks Tick Borne Dis.">
        <title>De novo assembly and annotation of the salivary gland transcriptome of Rhipicephalus appendiculatus male and female ticks during blood feeding.</title>
        <authorList>
            <person name="de Castro M.H."/>
            <person name="de Klerk D."/>
            <person name="Pienaar R."/>
            <person name="Latif A.A."/>
            <person name="Rees D.J."/>
            <person name="Mans B.J."/>
        </authorList>
    </citation>
    <scope>NUCLEOTIDE SEQUENCE</scope>
    <source>
        <tissue evidence="2">Salivary glands</tissue>
    </source>
</reference>
<evidence type="ECO:0000256" key="1">
    <source>
        <dbReference type="SAM" id="SignalP"/>
    </source>
</evidence>
<accession>A0A131Z843</accession>
<evidence type="ECO:0000313" key="2">
    <source>
        <dbReference type="EMBL" id="JAP86351.1"/>
    </source>
</evidence>
<dbReference type="Gene3D" id="1.10.150.440">
    <property type="match status" value="1"/>
</dbReference>
<feature type="signal peptide" evidence="1">
    <location>
        <begin position="1"/>
        <end position="19"/>
    </location>
</feature>
<dbReference type="AlphaFoldDB" id="A0A131Z843"/>
<dbReference type="EMBL" id="GEDV01002206">
    <property type="protein sequence ID" value="JAP86351.1"/>
    <property type="molecule type" value="Transcribed_RNA"/>
</dbReference>
<proteinExistence type="predicted"/>
<name>A0A131Z843_RHIAP</name>
<sequence>MKVLLVCGLILAGALFAEAANGRELCGLSNDKIKQVLSCMAQHAPPQVKTKASEILVEKGDSIAEIIKAKCQSNVDFGALVSTVFSEQVANGIKAAYAKCQQSSR</sequence>
<feature type="chain" id="PRO_5007286963" evidence="1">
    <location>
        <begin position="20"/>
        <end position="105"/>
    </location>
</feature>
<protein>
    <submittedName>
        <fullName evidence="2">Microplusin</fullName>
    </submittedName>
</protein>
<keyword evidence="1" id="KW-0732">Signal</keyword>
<organism evidence="2">
    <name type="scientific">Rhipicephalus appendiculatus</name>
    <name type="common">Brown ear tick</name>
    <dbReference type="NCBI Taxonomy" id="34631"/>
    <lineage>
        <taxon>Eukaryota</taxon>
        <taxon>Metazoa</taxon>
        <taxon>Ecdysozoa</taxon>
        <taxon>Arthropoda</taxon>
        <taxon>Chelicerata</taxon>
        <taxon>Arachnida</taxon>
        <taxon>Acari</taxon>
        <taxon>Parasitiformes</taxon>
        <taxon>Ixodida</taxon>
        <taxon>Ixodoidea</taxon>
        <taxon>Ixodidae</taxon>
        <taxon>Rhipicephalinae</taxon>
        <taxon>Rhipicephalus</taxon>
        <taxon>Rhipicephalus</taxon>
    </lineage>
</organism>